<dbReference type="InterPro" id="IPR011051">
    <property type="entry name" value="RmlC_Cupin_sf"/>
</dbReference>
<reference evidence="8 9" key="1">
    <citation type="submission" date="2017-03" db="EMBL/GenBank/DDBJ databases">
        <title>WGS assembly of Porphyra umbilicalis.</title>
        <authorList>
            <person name="Brawley S.H."/>
            <person name="Blouin N.A."/>
            <person name="Ficko-Blean E."/>
            <person name="Wheeler G.L."/>
            <person name="Lohr M."/>
            <person name="Goodson H.V."/>
            <person name="Jenkins J.W."/>
            <person name="Blaby-Haas C.E."/>
            <person name="Helliwell K.E."/>
            <person name="Chan C."/>
            <person name="Marriage T."/>
            <person name="Bhattacharya D."/>
            <person name="Klein A.S."/>
            <person name="Badis Y."/>
            <person name="Brodie J."/>
            <person name="Cao Y."/>
            <person name="Collen J."/>
            <person name="Dittami S.M."/>
            <person name="Gachon C.M."/>
            <person name="Green B.R."/>
            <person name="Karpowicz S."/>
            <person name="Kim J.W."/>
            <person name="Kudahl U."/>
            <person name="Lin S."/>
            <person name="Michel G."/>
            <person name="Mittag M."/>
            <person name="Olson B.J."/>
            <person name="Pangilinan J."/>
            <person name="Peng Y."/>
            <person name="Qiu H."/>
            <person name="Shu S."/>
            <person name="Singer J.T."/>
            <person name="Smith A.G."/>
            <person name="Sprecher B.N."/>
            <person name="Wagner V."/>
            <person name="Wang W."/>
            <person name="Wang Z.-Y."/>
            <person name="Yan J."/>
            <person name="Yarish C."/>
            <person name="Zoeuner-Riek S."/>
            <person name="Zhuang Y."/>
            <person name="Zou Y."/>
            <person name="Lindquist E.A."/>
            <person name="Grimwood J."/>
            <person name="Barry K."/>
            <person name="Rokhsar D.S."/>
            <person name="Schmutz J."/>
            <person name="Stiller J.W."/>
            <person name="Grossman A.R."/>
            <person name="Prochnik S.E."/>
        </authorList>
    </citation>
    <scope>NUCLEOTIDE SEQUENCE [LARGE SCALE GENOMIC DNA]</scope>
    <source>
        <strain evidence="8">4086291</strain>
    </source>
</reference>
<dbReference type="SMART" id="SM00835">
    <property type="entry name" value="Cupin_1"/>
    <property type="match status" value="1"/>
</dbReference>
<evidence type="ECO:0000259" key="7">
    <source>
        <dbReference type="SMART" id="SM00835"/>
    </source>
</evidence>
<dbReference type="AlphaFoldDB" id="A0A1X6PCT6"/>
<dbReference type="Proteomes" id="UP000218209">
    <property type="component" value="Unassembled WGS sequence"/>
</dbReference>
<evidence type="ECO:0000256" key="4">
    <source>
        <dbReference type="ARBA" id="ARBA00022723"/>
    </source>
</evidence>
<dbReference type="SUPFAM" id="SSF51182">
    <property type="entry name" value="RmlC-like cupins"/>
    <property type="match status" value="1"/>
</dbReference>
<feature type="signal peptide" evidence="6">
    <location>
        <begin position="1"/>
        <end position="28"/>
    </location>
</feature>
<sequence length="211" mass="21192">MISPRALPVAAAAAVAALIVAVADPAAALVRSTNVFASNRLRSAVPDAAFVFTPGAPANLRQLPFGSLSLGAVDQHPVLGGADTQMAYTVASIHPGATLPAHLHPRATELDYIVHGTIQTVIVEENGSGRSTIVVKAAAGQLSVIPEGLIHSQTCVSAEPCRFVATLNSADPGTLLVGSSVCALPDFQVAAALGNGFSPAAARAFCAGGVL</sequence>
<dbReference type="InterPro" id="IPR001929">
    <property type="entry name" value="Germin"/>
</dbReference>
<dbReference type="PANTHER" id="PTHR31238">
    <property type="entry name" value="GERMIN-LIKE PROTEIN SUBFAMILY 3 MEMBER 3"/>
    <property type="match status" value="1"/>
</dbReference>
<keyword evidence="3" id="KW-0964">Secreted</keyword>
<comment type="subcellular location">
    <subcellularLocation>
        <location evidence="1">Secreted</location>
    </subcellularLocation>
</comment>
<dbReference type="OrthoDB" id="1921208at2759"/>
<evidence type="ECO:0000256" key="5">
    <source>
        <dbReference type="ARBA" id="ARBA00023211"/>
    </source>
</evidence>
<keyword evidence="4" id="KW-0479">Metal-binding</keyword>
<gene>
    <name evidence="8" type="ORF">BU14_0106s0001</name>
</gene>
<keyword evidence="5" id="KW-0464">Manganese</keyword>
<feature type="domain" description="Cupin type-1" evidence="7">
    <location>
        <begin position="50"/>
        <end position="203"/>
    </location>
</feature>
<dbReference type="GO" id="GO:0030145">
    <property type="term" value="F:manganese ion binding"/>
    <property type="evidence" value="ECO:0007669"/>
    <property type="project" value="InterPro"/>
</dbReference>
<evidence type="ECO:0000256" key="3">
    <source>
        <dbReference type="ARBA" id="ARBA00022525"/>
    </source>
</evidence>
<keyword evidence="9" id="KW-1185">Reference proteome</keyword>
<protein>
    <recommendedName>
        <fullName evidence="7">Cupin type-1 domain-containing protein</fullName>
    </recommendedName>
</protein>
<dbReference type="PRINTS" id="PR00325">
    <property type="entry name" value="GERMIN"/>
</dbReference>
<evidence type="ECO:0000313" key="9">
    <source>
        <dbReference type="Proteomes" id="UP000218209"/>
    </source>
</evidence>
<accession>A0A1X6PCT6</accession>
<organism evidence="8 9">
    <name type="scientific">Porphyra umbilicalis</name>
    <name type="common">Purple laver</name>
    <name type="synonym">Red alga</name>
    <dbReference type="NCBI Taxonomy" id="2786"/>
    <lineage>
        <taxon>Eukaryota</taxon>
        <taxon>Rhodophyta</taxon>
        <taxon>Bangiophyceae</taxon>
        <taxon>Bangiales</taxon>
        <taxon>Bangiaceae</taxon>
        <taxon>Porphyra</taxon>
    </lineage>
</organism>
<evidence type="ECO:0000256" key="1">
    <source>
        <dbReference type="ARBA" id="ARBA00004613"/>
    </source>
</evidence>
<evidence type="ECO:0000313" key="8">
    <source>
        <dbReference type="EMBL" id="OSX78535.1"/>
    </source>
</evidence>
<dbReference type="Gene3D" id="2.60.120.10">
    <property type="entry name" value="Jelly Rolls"/>
    <property type="match status" value="1"/>
</dbReference>
<proteinExistence type="inferred from homology"/>
<evidence type="ECO:0000256" key="6">
    <source>
        <dbReference type="SAM" id="SignalP"/>
    </source>
</evidence>
<dbReference type="InterPro" id="IPR014710">
    <property type="entry name" value="RmlC-like_jellyroll"/>
</dbReference>
<keyword evidence="6" id="KW-0732">Signal</keyword>
<feature type="chain" id="PRO_5013344395" description="Cupin type-1 domain-containing protein" evidence="6">
    <location>
        <begin position="29"/>
        <end position="211"/>
    </location>
</feature>
<dbReference type="InterPro" id="IPR006045">
    <property type="entry name" value="Cupin_1"/>
</dbReference>
<dbReference type="EMBL" id="KV918810">
    <property type="protein sequence ID" value="OSX78535.1"/>
    <property type="molecule type" value="Genomic_DNA"/>
</dbReference>
<dbReference type="GO" id="GO:0005576">
    <property type="term" value="C:extracellular region"/>
    <property type="evidence" value="ECO:0007669"/>
    <property type="project" value="UniProtKB-SubCell"/>
</dbReference>
<dbReference type="Pfam" id="PF00190">
    <property type="entry name" value="Cupin_1"/>
    <property type="match status" value="1"/>
</dbReference>
<comment type="similarity">
    <text evidence="2">Belongs to the germin family.</text>
</comment>
<evidence type="ECO:0000256" key="2">
    <source>
        <dbReference type="ARBA" id="ARBA00007456"/>
    </source>
</evidence>
<name>A0A1X6PCT6_PORUM</name>